<proteinExistence type="predicted"/>
<keyword evidence="1" id="KW-0472">Membrane</keyword>
<protein>
    <submittedName>
        <fullName evidence="2">Unannotated protein</fullName>
    </submittedName>
</protein>
<gene>
    <name evidence="2" type="ORF">UFOPK1740_00487</name>
</gene>
<reference evidence="2" key="1">
    <citation type="submission" date="2020-05" db="EMBL/GenBank/DDBJ databases">
        <authorList>
            <person name="Chiriac C."/>
            <person name="Salcher M."/>
            <person name="Ghai R."/>
            <person name="Kavagutti S V."/>
        </authorList>
    </citation>
    <scope>NUCLEOTIDE SEQUENCE</scope>
</reference>
<keyword evidence="1" id="KW-0812">Transmembrane</keyword>
<sequence length="121" mass="12740">MDEVTLINIWNAKRKSIAQSQLVSVIMIATVVALVSTGQFANTTDEIRLLALAAVASTGILSLISQLAIVREASMVVKDLAKAKTNTGKIIAASGSYLQLTQVVMVGFAIALFAVMAVAIY</sequence>
<keyword evidence="1" id="KW-1133">Transmembrane helix</keyword>
<evidence type="ECO:0000313" key="2">
    <source>
        <dbReference type="EMBL" id="CAB4574723.1"/>
    </source>
</evidence>
<feature type="transmembrane region" description="Helical" evidence="1">
    <location>
        <begin position="47"/>
        <end position="69"/>
    </location>
</feature>
<feature type="transmembrane region" description="Helical" evidence="1">
    <location>
        <begin position="22"/>
        <end position="41"/>
    </location>
</feature>
<accession>A0A6J6EJU0</accession>
<dbReference type="AlphaFoldDB" id="A0A6J6EJU0"/>
<organism evidence="2">
    <name type="scientific">freshwater metagenome</name>
    <dbReference type="NCBI Taxonomy" id="449393"/>
    <lineage>
        <taxon>unclassified sequences</taxon>
        <taxon>metagenomes</taxon>
        <taxon>ecological metagenomes</taxon>
    </lineage>
</organism>
<evidence type="ECO:0000256" key="1">
    <source>
        <dbReference type="SAM" id="Phobius"/>
    </source>
</evidence>
<name>A0A6J6EJU0_9ZZZZ</name>
<feature type="transmembrane region" description="Helical" evidence="1">
    <location>
        <begin position="90"/>
        <end position="120"/>
    </location>
</feature>
<dbReference type="EMBL" id="CAEZTU010000013">
    <property type="protein sequence ID" value="CAB4574723.1"/>
    <property type="molecule type" value="Genomic_DNA"/>
</dbReference>